<gene>
    <name evidence="2" type="ORF">MFFC18_30950</name>
</gene>
<reference evidence="2 3" key="1">
    <citation type="submission" date="2019-08" db="EMBL/GenBank/DDBJ databases">
        <title>Deep-cultivation of Planctomycetes and their phenomic and genomic characterization uncovers novel biology.</title>
        <authorList>
            <person name="Wiegand S."/>
            <person name="Jogler M."/>
            <person name="Boedeker C."/>
            <person name="Pinto D."/>
            <person name="Vollmers J."/>
            <person name="Rivas-Marin E."/>
            <person name="Kohn T."/>
            <person name="Peeters S.H."/>
            <person name="Heuer A."/>
            <person name="Rast P."/>
            <person name="Oberbeckmann S."/>
            <person name="Bunk B."/>
            <person name="Jeske O."/>
            <person name="Meyerdierks A."/>
            <person name="Storesund J.E."/>
            <person name="Kallscheuer N."/>
            <person name="Luecker S."/>
            <person name="Lage O.M."/>
            <person name="Pohl T."/>
            <person name="Merkel B.J."/>
            <person name="Hornburger P."/>
            <person name="Mueller R.-W."/>
            <person name="Bruemmer F."/>
            <person name="Labrenz M."/>
            <person name="Spormann A.M."/>
            <person name="Op den Camp H."/>
            <person name="Overmann J."/>
            <person name="Amann R."/>
            <person name="Jetten M.S.M."/>
            <person name="Mascher T."/>
            <person name="Medema M.H."/>
            <person name="Devos D.P."/>
            <person name="Kaster A.-K."/>
            <person name="Ovreas L."/>
            <person name="Rohde M."/>
            <person name="Galperin M.Y."/>
            <person name="Jogler C."/>
        </authorList>
    </citation>
    <scope>NUCLEOTIDE SEQUENCE [LARGE SCALE GENOMIC DNA]</scope>
    <source>
        <strain evidence="2 3">FC18</strain>
    </source>
</reference>
<dbReference type="SMART" id="SM00327">
    <property type="entry name" value="VWA"/>
    <property type="match status" value="1"/>
</dbReference>
<evidence type="ECO:0000259" key="1">
    <source>
        <dbReference type="PROSITE" id="PS50234"/>
    </source>
</evidence>
<dbReference type="Proteomes" id="UP000322214">
    <property type="component" value="Chromosome"/>
</dbReference>
<keyword evidence="3" id="KW-1185">Reference proteome</keyword>
<dbReference type="RefSeq" id="WP_075083289.1">
    <property type="nucleotide sequence ID" value="NZ_LWSI01000013.1"/>
</dbReference>
<dbReference type="InterPro" id="IPR051266">
    <property type="entry name" value="CLCR"/>
</dbReference>
<sequence>MRIGTIVTALIVLCALSSESVYGQAGVSSMTSSALRSGMILKHDEIRVEELVNYHRHQIALPAWDKRIGLDVRSGKMNDGKHAFQIGLATHRDIVEEFRIPLNLVLVIDRSGSMSGNRIAKVKTALVALMNKLSPKDLVSIVTYSDDAKTCLEGTRVLDLETIKSAITRIQTGGSTNLNTGLMLGYKVAEDNFDSERANRVILLTDGIANRGVTDEAQIARESKKYNDREIGLSTIGLGSNFNQSLLRELADAGRGAIHFVADVDDIQKVFVDEFDSLLSPAAMDVTLTIRFPEVGKLPKIFGYQPEKLANGYRVPLENMSYGATQVVVGKFGSRKPTKIDVELTYFNSCTKKRVRFEQSIQLKAGESDRVLKKNYAIAKVANSVKQSAKLVESSKHQKAYARLSESMFFARMSFEPDSDPDVDRICDIAQQQICGVLRLAVADK</sequence>
<dbReference type="AlphaFoldDB" id="A0A5B9PCH7"/>
<dbReference type="SUPFAM" id="SSF53300">
    <property type="entry name" value="vWA-like"/>
    <property type="match status" value="1"/>
</dbReference>
<dbReference type="STRING" id="980251.GCA_001642875_00491"/>
<accession>A0A5B9PCH7</accession>
<evidence type="ECO:0000313" key="3">
    <source>
        <dbReference type="Proteomes" id="UP000322214"/>
    </source>
</evidence>
<dbReference type="PANTHER" id="PTHR10579:SF43">
    <property type="entry name" value="ZINC FINGER (C3HC4-TYPE RING FINGER) FAMILY PROTEIN"/>
    <property type="match status" value="1"/>
</dbReference>
<dbReference type="Gene3D" id="3.40.50.410">
    <property type="entry name" value="von Willebrand factor, type A domain"/>
    <property type="match status" value="1"/>
</dbReference>
<dbReference type="PROSITE" id="PS50234">
    <property type="entry name" value="VWFA"/>
    <property type="match status" value="1"/>
</dbReference>
<evidence type="ECO:0000313" key="2">
    <source>
        <dbReference type="EMBL" id="QEG23199.1"/>
    </source>
</evidence>
<dbReference type="InterPro" id="IPR036465">
    <property type="entry name" value="vWFA_dom_sf"/>
</dbReference>
<protein>
    <submittedName>
        <fullName evidence="2">von Willebrand factor type A domain protein</fullName>
    </submittedName>
</protein>
<dbReference type="OrthoDB" id="9805121at2"/>
<dbReference type="Pfam" id="PF00092">
    <property type="entry name" value="VWA"/>
    <property type="match status" value="1"/>
</dbReference>
<name>A0A5B9PCH7_9BACT</name>
<dbReference type="PANTHER" id="PTHR10579">
    <property type="entry name" value="CALCIUM-ACTIVATED CHLORIDE CHANNEL REGULATOR"/>
    <property type="match status" value="1"/>
</dbReference>
<dbReference type="InterPro" id="IPR002035">
    <property type="entry name" value="VWF_A"/>
</dbReference>
<organism evidence="2 3">
    <name type="scientific">Mariniblastus fucicola</name>
    <dbReference type="NCBI Taxonomy" id="980251"/>
    <lineage>
        <taxon>Bacteria</taxon>
        <taxon>Pseudomonadati</taxon>
        <taxon>Planctomycetota</taxon>
        <taxon>Planctomycetia</taxon>
        <taxon>Pirellulales</taxon>
        <taxon>Pirellulaceae</taxon>
        <taxon>Mariniblastus</taxon>
    </lineage>
</organism>
<proteinExistence type="predicted"/>
<dbReference type="EMBL" id="CP042912">
    <property type="protein sequence ID" value="QEG23199.1"/>
    <property type="molecule type" value="Genomic_DNA"/>
</dbReference>
<dbReference type="KEGG" id="mff:MFFC18_30950"/>
<feature type="domain" description="VWFA" evidence="1">
    <location>
        <begin position="103"/>
        <end position="275"/>
    </location>
</feature>